<dbReference type="PATRIC" id="fig|1429439.4.peg.8013"/>
<organism evidence="8 9">
    <name type="scientific">Candidatus Entotheonella gemina</name>
    <dbReference type="NCBI Taxonomy" id="1429439"/>
    <lineage>
        <taxon>Bacteria</taxon>
        <taxon>Pseudomonadati</taxon>
        <taxon>Nitrospinota/Tectimicrobiota group</taxon>
        <taxon>Candidatus Tectimicrobiota</taxon>
        <taxon>Candidatus Entotheonellia</taxon>
        <taxon>Candidatus Entotheonellales</taxon>
        <taxon>Candidatus Entotheonellaceae</taxon>
        <taxon>Candidatus Entotheonella</taxon>
    </lineage>
</organism>
<evidence type="ECO:0000256" key="6">
    <source>
        <dbReference type="PROSITE-ProRule" id="PRU00433"/>
    </source>
</evidence>
<dbReference type="InterPro" id="IPR002327">
    <property type="entry name" value="Cyt_c_1A/1B"/>
</dbReference>
<dbReference type="InterPro" id="IPR036909">
    <property type="entry name" value="Cyt_c-like_dom_sf"/>
</dbReference>
<keyword evidence="9" id="KW-1185">Reference proteome</keyword>
<keyword evidence="5 6" id="KW-0408">Iron</keyword>
<dbReference type="PANTHER" id="PTHR11961">
    <property type="entry name" value="CYTOCHROME C"/>
    <property type="match status" value="1"/>
</dbReference>
<feature type="domain" description="Cytochrome c" evidence="7">
    <location>
        <begin position="225"/>
        <end position="325"/>
    </location>
</feature>
<gene>
    <name evidence="8" type="ORF">ETSY2_48425</name>
</gene>
<dbReference type="InterPro" id="IPR009056">
    <property type="entry name" value="Cyt_c-like_dom"/>
</dbReference>
<protein>
    <recommendedName>
        <fullName evidence="7">Cytochrome c domain-containing protein</fullName>
    </recommendedName>
</protein>
<keyword evidence="3 6" id="KW-0479">Metal-binding</keyword>
<keyword evidence="2 6" id="KW-0349">Heme</keyword>
<proteinExistence type="predicted"/>
<comment type="caution">
    <text evidence="8">The sequence shown here is derived from an EMBL/GenBank/DDBJ whole genome shotgun (WGS) entry which is preliminary data.</text>
</comment>
<dbReference type="GO" id="GO:0020037">
    <property type="term" value="F:heme binding"/>
    <property type="evidence" value="ECO:0007669"/>
    <property type="project" value="InterPro"/>
</dbReference>
<keyword evidence="4" id="KW-0249">Electron transport</keyword>
<dbReference type="GO" id="GO:0046872">
    <property type="term" value="F:metal ion binding"/>
    <property type="evidence" value="ECO:0007669"/>
    <property type="project" value="UniProtKB-KW"/>
</dbReference>
<dbReference type="PROSITE" id="PS51007">
    <property type="entry name" value="CYTC"/>
    <property type="match status" value="2"/>
</dbReference>
<evidence type="ECO:0000313" key="8">
    <source>
        <dbReference type="EMBL" id="ETW95247.1"/>
    </source>
</evidence>
<name>W4LB76_9BACT</name>
<dbReference type="GO" id="GO:0009055">
    <property type="term" value="F:electron transfer activity"/>
    <property type="evidence" value="ECO:0007669"/>
    <property type="project" value="InterPro"/>
</dbReference>
<dbReference type="EMBL" id="AZHX01002340">
    <property type="protein sequence ID" value="ETW95247.1"/>
    <property type="molecule type" value="Genomic_DNA"/>
</dbReference>
<evidence type="ECO:0000313" key="9">
    <source>
        <dbReference type="Proteomes" id="UP000019140"/>
    </source>
</evidence>
<reference evidence="8 9" key="1">
    <citation type="journal article" date="2014" name="Nature">
        <title>An environmental bacterial taxon with a large and distinct metabolic repertoire.</title>
        <authorList>
            <person name="Wilson M.C."/>
            <person name="Mori T."/>
            <person name="Ruckert C."/>
            <person name="Uria A.R."/>
            <person name="Helf M.J."/>
            <person name="Takada K."/>
            <person name="Gernert C."/>
            <person name="Steffens U.A."/>
            <person name="Heycke N."/>
            <person name="Schmitt S."/>
            <person name="Rinke C."/>
            <person name="Helfrich E.J."/>
            <person name="Brachmann A.O."/>
            <person name="Gurgui C."/>
            <person name="Wakimoto T."/>
            <person name="Kracht M."/>
            <person name="Crusemann M."/>
            <person name="Hentschel U."/>
            <person name="Abe I."/>
            <person name="Matsunaga S."/>
            <person name="Kalinowski J."/>
            <person name="Takeyama H."/>
            <person name="Piel J."/>
        </authorList>
    </citation>
    <scope>NUCLEOTIDE SEQUENCE [LARGE SCALE GENOMIC DNA]</scope>
    <source>
        <strain evidence="9">TSY2</strain>
    </source>
</reference>
<keyword evidence="1" id="KW-0813">Transport</keyword>
<evidence type="ECO:0000259" key="7">
    <source>
        <dbReference type="PROSITE" id="PS51007"/>
    </source>
</evidence>
<dbReference type="Proteomes" id="UP000019140">
    <property type="component" value="Unassembled WGS sequence"/>
</dbReference>
<dbReference type="HOGENOM" id="CLU_052974_0_1_7"/>
<accession>W4LB76</accession>
<dbReference type="Pfam" id="PF00034">
    <property type="entry name" value="Cytochrom_C"/>
    <property type="match status" value="2"/>
</dbReference>
<dbReference type="Gene3D" id="1.10.760.10">
    <property type="entry name" value="Cytochrome c-like domain"/>
    <property type="match status" value="2"/>
</dbReference>
<dbReference type="AlphaFoldDB" id="W4LB76"/>
<sequence length="329" mass="35946">MCMWSKLAVVAYILVFFIVTQGFAGAKKYGLGTIATPEQIAGWDIDIRPDGQGLPPGKGTFEEGEAIFLERCASCHGEFGEAFGRYPVLVGGEDSLVSQDPVKTIGSYWPYATTVFDYVRRAMPFGAAQTLTNDETYAVTAFLLSMNSIIEDDFVLNQDNLPTIQMPNHNGFIVDGRPDVPPGEPCMKDCKESVRIIGKARQLDVTPETDRATTVAALVLGAEAEQVSRGQDTFNQCRACHTLTPGEHKVGPSLHGVFGRKAGGLDDFSRYSEAMQQSGVVWHDDTLKAYLKSPAEFIKGNMMPFAGIKDDQQLNDLLTFLRLSTAAKK</sequence>
<evidence type="ECO:0000256" key="5">
    <source>
        <dbReference type="ARBA" id="ARBA00023004"/>
    </source>
</evidence>
<evidence type="ECO:0000256" key="2">
    <source>
        <dbReference type="ARBA" id="ARBA00022617"/>
    </source>
</evidence>
<dbReference type="SUPFAM" id="SSF46626">
    <property type="entry name" value="Cytochrome c"/>
    <property type="match status" value="2"/>
</dbReference>
<feature type="domain" description="Cytochrome c" evidence="7">
    <location>
        <begin position="59"/>
        <end position="147"/>
    </location>
</feature>
<dbReference type="PRINTS" id="PR00604">
    <property type="entry name" value="CYTCHRMECIAB"/>
</dbReference>
<evidence type="ECO:0000256" key="3">
    <source>
        <dbReference type="ARBA" id="ARBA00022723"/>
    </source>
</evidence>
<evidence type="ECO:0000256" key="4">
    <source>
        <dbReference type="ARBA" id="ARBA00022982"/>
    </source>
</evidence>
<evidence type="ECO:0000256" key="1">
    <source>
        <dbReference type="ARBA" id="ARBA00022448"/>
    </source>
</evidence>